<dbReference type="Proteomes" id="UP000015104">
    <property type="component" value="Unassembled WGS sequence"/>
</dbReference>
<dbReference type="AlphaFoldDB" id="T1KR64"/>
<reference evidence="1" key="2">
    <citation type="submission" date="2015-06" db="UniProtKB">
        <authorList>
            <consortium name="EnsemblMetazoa"/>
        </authorList>
    </citation>
    <scope>IDENTIFICATION</scope>
</reference>
<sequence length="43" mass="4909">MLVTLHGKHRSREVKSESLNHQLNVILPANDSKLRSTLVILLF</sequence>
<keyword evidence="2" id="KW-1185">Reference proteome</keyword>
<dbReference type="HOGENOM" id="CLU_3242782_0_0_1"/>
<name>T1KR64_TETUR</name>
<reference evidence="2" key="1">
    <citation type="submission" date="2011-08" db="EMBL/GenBank/DDBJ databases">
        <authorList>
            <person name="Rombauts S."/>
        </authorList>
    </citation>
    <scope>NUCLEOTIDE SEQUENCE</scope>
    <source>
        <strain evidence="2">London</strain>
    </source>
</reference>
<protein>
    <submittedName>
        <fullName evidence="1">Uncharacterized protein</fullName>
    </submittedName>
</protein>
<dbReference type="EMBL" id="CAEY01000384">
    <property type="status" value="NOT_ANNOTATED_CDS"/>
    <property type="molecule type" value="Genomic_DNA"/>
</dbReference>
<proteinExistence type="predicted"/>
<evidence type="ECO:0000313" key="1">
    <source>
        <dbReference type="EnsemblMetazoa" id="tetur18g02410.1"/>
    </source>
</evidence>
<evidence type="ECO:0000313" key="2">
    <source>
        <dbReference type="Proteomes" id="UP000015104"/>
    </source>
</evidence>
<dbReference type="EnsemblMetazoa" id="tetur18g02410.1">
    <property type="protein sequence ID" value="tetur18g02410.1"/>
    <property type="gene ID" value="tetur18g02410"/>
</dbReference>
<organism evidence="1 2">
    <name type="scientific">Tetranychus urticae</name>
    <name type="common">Two-spotted spider mite</name>
    <dbReference type="NCBI Taxonomy" id="32264"/>
    <lineage>
        <taxon>Eukaryota</taxon>
        <taxon>Metazoa</taxon>
        <taxon>Ecdysozoa</taxon>
        <taxon>Arthropoda</taxon>
        <taxon>Chelicerata</taxon>
        <taxon>Arachnida</taxon>
        <taxon>Acari</taxon>
        <taxon>Acariformes</taxon>
        <taxon>Trombidiformes</taxon>
        <taxon>Prostigmata</taxon>
        <taxon>Eleutherengona</taxon>
        <taxon>Raphignathae</taxon>
        <taxon>Tetranychoidea</taxon>
        <taxon>Tetranychidae</taxon>
        <taxon>Tetranychus</taxon>
    </lineage>
</organism>
<accession>T1KR64</accession>